<feature type="transmembrane region" description="Helical" evidence="7">
    <location>
        <begin position="435"/>
        <end position="456"/>
    </location>
</feature>
<feature type="transmembrane region" description="Helical" evidence="7">
    <location>
        <begin position="350"/>
        <end position="368"/>
    </location>
</feature>
<accession>A0A427XPX3</accession>
<feature type="transmembrane region" description="Helical" evidence="7">
    <location>
        <begin position="407"/>
        <end position="429"/>
    </location>
</feature>
<dbReference type="Proteomes" id="UP000279259">
    <property type="component" value="Unassembled WGS sequence"/>
</dbReference>
<gene>
    <name evidence="9" type="ORF">EHS25_007037</name>
</gene>
<feature type="domain" description="Major facilitator superfamily (MFS) profile" evidence="8">
    <location>
        <begin position="52"/>
        <end position="497"/>
    </location>
</feature>
<dbReference type="InterPro" id="IPR011701">
    <property type="entry name" value="MFS"/>
</dbReference>
<keyword evidence="2" id="KW-0813">Transport</keyword>
<dbReference type="OrthoDB" id="2985014at2759"/>
<organism evidence="9 10">
    <name type="scientific">Saitozyma podzolica</name>
    <dbReference type="NCBI Taxonomy" id="1890683"/>
    <lineage>
        <taxon>Eukaryota</taxon>
        <taxon>Fungi</taxon>
        <taxon>Dikarya</taxon>
        <taxon>Basidiomycota</taxon>
        <taxon>Agaricomycotina</taxon>
        <taxon>Tremellomycetes</taxon>
        <taxon>Tremellales</taxon>
        <taxon>Trimorphomycetaceae</taxon>
        <taxon>Saitozyma</taxon>
    </lineage>
</organism>
<evidence type="ECO:0000256" key="1">
    <source>
        <dbReference type="ARBA" id="ARBA00004141"/>
    </source>
</evidence>
<feature type="transmembrane region" description="Helical" evidence="7">
    <location>
        <begin position="318"/>
        <end position="338"/>
    </location>
</feature>
<dbReference type="Pfam" id="PF07690">
    <property type="entry name" value="MFS_1"/>
    <property type="match status" value="1"/>
</dbReference>
<dbReference type="Gene3D" id="1.20.1250.20">
    <property type="entry name" value="MFS general substrate transporter like domains"/>
    <property type="match status" value="2"/>
</dbReference>
<proteinExistence type="predicted"/>
<keyword evidence="5 7" id="KW-0472">Membrane</keyword>
<dbReference type="SUPFAM" id="SSF103473">
    <property type="entry name" value="MFS general substrate transporter"/>
    <property type="match status" value="1"/>
</dbReference>
<dbReference type="PROSITE" id="PS50850">
    <property type="entry name" value="MFS"/>
    <property type="match status" value="1"/>
</dbReference>
<feature type="transmembrane region" description="Helical" evidence="7">
    <location>
        <begin position="210"/>
        <end position="234"/>
    </location>
</feature>
<evidence type="ECO:0000256" key="5">
    <source>
        <dbReference type="ARBA" id="ARBA00023136"/>
    </source>
</evidence>
<name>A0A427XPX3_9TREE</name>
<dbReference type="AlphaFoldDB" id="A0A427XPX3"/>
<reference evidence="9 10" key="1">
    <citation type="submission" date="2018-11" db="EMBL/GenBank/DDBJ databases">
        <title>Genome sequence of Saitozyma podzolica DSM 27192.</title>
        <authorList>
            <person name="Aliyu H."/>
            <person name="Gorte O."/>
            <person name="Ochsenreither K."/>
        </authorList>
    </citation>
    <scope>NUCLEOTIDE SEQUENCE [LARGE SCALE GENOMIC DNA]</scope>
    <source>
        <strain evidence="9 10">DSM 27192</strain>
    </source>
</reference>
<dbReference type="InterPro" id="IPR036259">
    <property type="entry name" value="MFS_trans_sf"/>
</dbReference>
<evidence type="ECO:0000256" key="2">
    <source>
        <dbReference type="ARBA" id="ARBA00022448"/>
    </source>
</evidence>
<sequence>MSSTALPPTAVFDTKEQMDHVEDGKTPAEIGRLREFDPALMRRATRKLDLLLLPILTAVYCCSSLDKSNLGNAKTLGMIKDIGGDPSGDRYALLNAFYFISYAPFMVPLALLGKRTRMAMVLSICAIFWGIAATSFAAVTNFPGSFACRFFVGLGEAGFSPLIQVYLSRFYTRRALGSRVAFWLAMAPMGGFINGIVAYGVAFIHSNKLASWRILFLIEGLATILLGVVALIILPEDIARCRWLKDDEKDYLQYQRSLSMAPESHEINWHHARGVLYRWQQLLPVFMNLCQQITGAALSAFLPTLISENGFEGATAQIATLGPYGSAVVCMILASWISDRILNRGWPTQFGWWIMVVAFAIYLAVPSTNHQARFAALVLAETGHYICTPLIVTWAANNAGSESRRAVAVPLAVSCAQAVAAGSGYLFPAKDSPRYMMGSAVCLALSAAGSIFTLIYQGLIRWENKRRDAHEGGKPEPGFIPDTASFADDAPGFRYLN</sequence>
<evidence type="ECO:0000256" key="4">
    <source>
        <dbReference type="ARBA" id="ARBA00022989"/>
    </source>
</evidence>
<feature type="transmembrane region" description="Helical" evidence="7">
    <location>
        <begin position="374"/>
        <end position="395"/>
    </location>
</feature>
<feature type="transmembrane region" description="Helical" evidence="7">
    <location>
        <begin position="91"/>
        <end position="112"/>
    </location>
</feature>
<keyword evidence="3 7" id="KW-0812">Transmembrane</keyword>
<feature type="transmembrane region" description="Helical" evidence="7">
    <location>
        <begin position="180"/>
        <end position="204"/>
    </location>
</feature>
<feature type="transmembrane region" description="Helical" evidence="7">
    <location>
        <begin position="119"/>
        <end position="138"/>
    </location>
</feature>
<evidence type="ECO:0000256" key="6">
    <source>
        <dbReference type="SAM" id="MobiDB-lite"/>
    </source>
</evidence>
<dbReference type="EMBL" id="RSCD01000032">
    <property type="protein sequence ID" value="RSH80868.1"/>
    <property type="molecule type" value="Genomic_DNA"/>
</dbReference>
<feature type="region of interest" description="Disordered" evidence="6">
    <location>
        <begin position="467"/>
        <end position="486"/>
    </location>
</feature>
<evidence type="ECO:0000259" key="8">
    <source>
        <dbReference type="PROSITE" id="PS50850"/>
    </source>
</evidence>
<comment type="caution">
    <text evidence="9">The sequence shown here is derived from an EMBL/GenBank/DDBJ whole genome shotgun (WGS) entry which is preliminary data.</text>
</comment>
<dbReference type="PANTHER" id="PTHR43791">
    <property type="entry name" value="PERMEASE-RELATED"/>
    <property type="match status" value="1"/>
</dbReference>
<feature type="transmembrane region" description="Helical" evidence="7">
    <location>
        <begin position="282"/>
        <end position="306"/>
    </location>
</feature>
<dbReference type="PANTHER" id="PTHR43791:SF36">
    <property type="entry name" value="TRANSPORTER, PUTATIVE (AFU_ORTHOLOGUE AFUA_6G08340)-RELATED"/>
    <property type="match status" value="1"/>
</dbReference>
<keyword evidence="4 7" id="KW-1133">Transmembrane helix</keyword>
<feature type="transmembrane region" description="Helical" evidence="7">
    <location>
        <begin position="150"/>
        <end position="168"/>
    </location>
</feature>
<dbReference type="GO" id="GO:0022857">
    <property type="term" value="F:transmembrane transporter activity"/>
    <property type="evidence" value="ECO:0007669"/>
    <property type="project" value="InterPro"/>
</dbReference>
<protein>
    <recommendedName>
        <fullName evidence="8">Major facilitator superfamily (MFS) profile domain-containing protein</fullName>
    </recommendedName>
</protein>
<evidence type="ECO:0000256" key="7">
    <source>
        <dbReference type="SAM" id="Phobius"/>
    </source>
</evidence>
<evidence type="ECO:0000313" key="9">
    <source>
        <dbReference type="EMBL" id="RSH80868.1"/>
    </source>
</evidence>
<evidence type="ECO:0000313" key="10">
    <source>
        <dbReference type="Proteomes" id="UP000279259"/>
    </source>
</evidence>
<dbReference type="GO" id="GO:0016020">
    <property type="term" value="C:membrane"/>
    <property type="evidence" value="ECO:0007669"/>
    <property type="project" value="UniProtKB-SubCell"/>
</dbReference>
<comment type="subcellular location">
    <subcellularLocation>
        <location evidence="1">Membrane</location>
        <topology evidence="1">Multi-pass membrane protein</topology>
    </subcellularLocation>
</comment>
<dbReference type="InterPro" id="IPR020846">
    <property type="entry name" value="MFS_dom"/>
</dbReference>
<evidence type="ECO:0000256" key="3">
    <source>
        <dbReference type="ARBA" id="ARBA00022692"/>
    </source>
</evidence>
<keyword evidence="10" id="KW-1185">Reference proteome</keyword>